<evidence type="ECO:0000313" key="7">
    <source>
        <dbReference type="EMBL" id="QDU99253.1"/>
    </source>
</evidence>
<keyword evidence="8" id="KW-1185">Reference proteome</keyword>
<feature type="domain" description="Cytochrome C Planctomycete-type" evidence="5">
    <location>
        <begin position="55"/>
        <end position="102"/>
    </location>
</feature>
<dbReference type="InterPro" id="IPR013036">
    <property type="entry name" value="DUF1587"/>
</dbReference>
<reference evidence="7 8" key="1">
    <citation type="submission" date="2019-02" db="EMBL/GenBank/DDBJ databases">
        <title>Deep-cultivation of Planctomycetes and their phenomic and genomic characterization uncovers novel biology.</title>
        <authorList>
            <person name="Wiegand S."/>
            <person name="Jogler M."/>
            <person name="Boedeker C."/>
            <person name="Pinto D."/>
            <person name="Vollmers J."/>
            <person name="Rivas-Marin E."/>
            <person name="Kohn T."/>
            <person name="Peeters S.H."/>
            <person name="Heuer A."/>
            <person name="Rast P."/>
            <person name="Oberbeckmann S."/>
            <person name="Bunk B."/>
            <person name="Jeske O."/>
            <person name="Meyerdierks A."/>
            <person name="Storesund J.E."/>
            <person name="Kallscheuer N."/>
            <person name="Luecker S."/>
            <person name="Lage O.M."/>
            <person name="Pohl T."/>
            <person name="Merkel B.J."/>
            <person name="Hornburger P."/>
            <person name="Mueller R.-W."/>
            <person name="Bruemmer F."/>
            <person name="Labrenz M."/>
            <person name="Spormann A.M."/>
            <person name="Op den Camp H."/>
            <person name="Overmann J."/>
            <person name="Amann R."/>
            <person name="Jetten M.S.M."/>
            <person name="Mascher T."/>
            <person name="Medema M.H."/>
            <person name="Devos D.P."/>
            <person name="Kaster A.-K."/>
            <person name="Ovreas L."/>
            <person name="Rohde M."/>
            <person name="Galperin M.Y."/>
            <person name="Jogler C."/>
        </authorList>
    </citation>
    <scope>NUCLEOTIDE SEQUENCE [LARGE SCALE GENOMIC DNA]</scope>
    <source>
        <strain evidence="7 8">Pla85_3_4</strain>
    </source>
</reference>
<feature type="domain" description="DUF1588" evidence="3">
    <location>
        <begin position="624"/>
        <end position="723"/>
    </location>
</feature>
<organism evidence="7 8">
    <name type="scientific">Lignipirellula cremea</name>
    <dbReference type="NCBI Taxonomy" id="2528010"/>
    <lineage>
        <taxon>Bacteria</taxon>
        <taxon>Pseudomonadati</taxon>
        <taxon>Planctomycetota</taxon>
        <taxon>Planctomycetia</taxon>
        <taxon>Pirellulales</taxon>
        <taxon>Pirellulaceae</taxon>
        <taxon>Lignipirellula</taxon>
    </lineage>
</organism>
<dbReference type="InterPro" id="IPR011478">
    <property type="entry name" value="DUF1585"/>
</dbReference>
<evidence type="ECO:0000313" key="8">
    <source>
        <dbReference type="Proteomes" id="UP000317648"/>
    </source>
</evidence>
<dbReference type="Proteomes" id="UP000317648">
    <property type="component" value="Chromosome"/>
</dbReference>
<sequence length="818" mass="92212">MLRSFLFATAFLACEVALVSGPFSSVRGAEPAADPTAAASADFEKQILPFMQQHCVRCHNADKQEGEFRIDNLSHQVGDGPSLKRWREVIEKINSDEMPPADAPNRPSAEEGNRIVDWLVARIKEGEASRLARREPVSFHRLTREEYALTVKDLLGVQYDVTDPGGLEEDPNWHGFERIGSVLSLSASHVEKYFAAAEAILAEAYPDKPIESQVVRKAAHELRGRSSRKLEELGLLDKVRVDMWPGHSVKGGRAGPGSGWFKTAGEYKVRMQLSGLKPANGRAPHVTFYADKLDRMLFEQDIVAPEEKPTVVEFQTHLPAGSHTFDVTNDVPGPSVLPRFGRSGFKSFISLKDGRIPWQLKLTDEEGLPLHPFLILDWIEWEGPLVSEEAQQKRDQFLPADLTDPEQLREKLTLFVEKAFRRPAKAAEVDRFLTLAQNEMAAGEKPLAAWRTTLLAVLCSSDFYYVVEGTPGAPSATLNDWELATRLSYFLWSSMPDEELFDLARQGRLHEREVLQAQTARMLADPRSKRFAESFSRQWLQLKKVGMFTPDSNLYPEYDKYLEQSMKRETTEFFREVFENNLTLREFLVSDWTMINPRLALHYGMETLDQDAFQRTALKPEDHRGGILTHASILSLSSDGTRHRPVHRGVWVLESIFDKPPSPPPANIEPIESTPVDAPKATVRMKLDAHKSNQNCAVCHRKIDPLGFAFDNYDAIGRWRTEEKVQGTGDNPLVDASGVLPDGRTFANAQEFQQLLLDDLDSFSATFMKKLATFGLRRAMTVDDEADLRQLAAACQASDYRVRDAVEAFILSDLFQKR</sequence>
<dbReference type="RefSeq" id="WP_145059141.1">
    <property type="nucleotide sequence ID" value="NZ_CP036433.1"/>
</dbReference>
<dbReference type="InterPro" id="IPR013042">
    <property type="entry name" value="DUF1592"/>
</dbReference>
<name>A0A518E5A0_9BACT</name>
<dbReference type="Pfam" id="PF07637">
    <property type="entry name" value="PSD5"/>
    <property type="match status" value="1"/>
</dbReference>
<protein>
    <submittedName>
        <fullName evidence="7">Planctomycete cytochrome C</fullName>
    </submittedName>
</protein>
<dbReference type="Pfam" id="PF07624">
    <property type="entry name" value="PSD2"/>
    <property type="match status" value="1"/>
</dbReference>
<dbReference type="EMBL" id="CP036433">
    <property type="protein sequence ID" value="QDU99253.1"/>
    <property type="molecule type" value="Genomic_DNA"/>
</dbReference>
<dbReference type="GO" id="GO:0009055">
    <property type="term" value="F:electron transfer activity"/>
    <property type="evidence" value="ECO:0007669"/>
    <property type="project" value="InterPro"/>
</dbReference>
<dbReference type="SUPFAM" id="SSF46626">
    <property type="entry name" value="Cytochrome c"/>
    <property type="match status" value="1"/>
</dbReference>
<dbReference type="InterPro" id="IPR013039">
    <property type="entry name" value="DUF1588"/>
</dbReference>
<dbReference type="Pfam" id="PF07627">
    <property type="entry name" value="PSCyt3"/>
    <property type="match status" value="1"/>
</dbReference>
<dbReference type="Pfam" id="PF07635">
    <property type="entry name" value="PSCyt1"/>
    <property type="match status" value="1"/>
</dbReference>
<evidence type="ECO:0000259" key="3">
    <source>
        <dbReference type="Pfam" id="PF07627"/>
    </source>
</evidence>
<evidence type="ECO:0000259" key="4">
    <source>
        <dbReference type="Pfam" id="PF07631"/>
    </source>
</evidence>
<dbReference type="AlphaFoldDB" id="A0A518E5A0"/>
<feature type="domain" description="DUF1592" evidence="4">
    <location>
        <begin position="478"/>
        <end position="605"/>
    </location>
</feature>
<evidence type="ECO:0000259" key="5">
    <source>
        <dbReference type="Pfam" id="PF07635"/>
    </source>
</evidence>
<dbReference type="InterPro" id="IPR036909">
    <property type="entry name" value="Cyt_c-like_dom_sf"/>
</dbReference>
<dbReference type="KEGG" id="lcre:Pla8534_71660"/>
<gene>
    <name evidence="7" type="ORF">Pla8534_71660</name>
</gene>
<dbReference type="InterPro" id="IPR013043">
    <property type="entry name" value="DUF1595"/>
</dbReference>
<evidence type="ECO:0000259" key="6">
    <source>
        <dbReference type="Pfam" id="PF07637"/>
    </source>
</evidence>
<proteinExistence type="predicted"/>
<dbReference type="Pfam" id="PF07631">
    <property type="entry name" value="PSD4"/>
    <property type="match status" value="1"/>
</dbReference>
<feature type="domain" description="DUF1595" evidence="6">
    <location>
        <begin position="408"/>
        <end position="468"/>
    </location>
</feature>
<feature type="domain" description="DUF1587" evidence="2">
    <location>
        <begin position="141"/>
        <end position="204"/>
    </location>
</feature>
<dbReference type="OrthoDB" id="175242at2"/>
<dbReference type="GO" id="GO:0020037">
    <property type="term" value="F:heme binding"/>
    <property type="evidence" value="ECO:0007669"/>
    <property type="project" value="InterPro"/>
</dbReference>
<evidence type="ECO:0000259" key="2">
    <source>
        <dbReference type="Pfam" id="PF07626"/>
    </source>
</evidence>
<accession>A0A518E5A0</accession>
<evidence type="ECO:0000259" key="1">
    <source>
        <dbReference type="Pfam" id="PF07624"/>
    </source>
</evidence>
<dbReference type="InterPro" id="IPR011429">
    <property type="entry name" value="Cyt_c_Planctomycete-type"/>
</dbReference>
<feature type="domain" description="DUF1585" evidence="1">
    <location>
        <begin position="742"/>
        <end position="815"/>
    </location>
</feature>
<dbReference type="Pfam" id="PF07626">
    <property type="entry name" value="PSD3"/>
    <property type="match status" value="1"/>
</dbReference>